<evidence type="ECO:0000313" key="2">
    <source>
        <dbReference type="EMBL" id="BBA49242.1"/>
    </source>
</evidence>
<feature type="region of interest" description="Disordered" evidence="1">
    <location>
        <begin position="82"/>
        <end position="114"/>
    </location>
</feature>
<accession>A0A286P9Y1</accession>
<protein>
    <submittedName>
        <fullName evidence="2">Uncharacterized protein</fullName>
    </submittedName>
</protein>
<name>A0A286P9Y1_ORYLA</name>
<dbReference type="EMBL" id="LC199500">
    <property type="protein sequence ID" value="BBA49242.1"/>
    <property type="molecule type" value="Genomic_DNA"/>
</dbReference>
<gene>
    <name evidence="2" type="primary">ORF86</name>
</gene>
<evidence type="ECO:0000256" key="1">
    <source>
        <dbReference type="SAM" id="MobiDB-lite"/>
    </source>
</evidence>
<dbReference type="AlphaFoldDB" id="A0A286P9Y1"/>
<organism evidence="2">
    <name type="scientific">Oryzias latipes</name>
    <name type="common">Japanese rice fish</name>
    <name type="synonym">Japanese killifish</name>
    <dbReference type="NCBI Taxonomy" id="8090"/>
    <lineage>
        <taxon>Eukaryota</taxon>
        <taxon>Metazoa</taxon>
        <taxon>Chordata</taxon>
        <taxon>Craniata</taxon>
        <taxon>Vertebrata</taxon>
        <taxon>Euteleostomi</taxon>
        <taxon>Actinopterygii</taxon>
        <taxon>Neopterygii</taxon>
        <taxon>Teleostei</taxon>
        <taxon>Neoteleostei</taxon>
        <taxon>Acanthomorphata</taxon>
        <taxon>Ovalentaria</taxon>
        <taxon>Atherinomorphae</taxon>
        <taxon>Beloniformes</taxon>
        <taxon>Adrianichthyidae</taxon>
        <taxon>Oryziinae</taxon>
        <taxon>Oryzias</taxon>
    </lineage>
</organism>
<sequence>MEAKRELCCSLYRALALDPVPVIGGVLYAPGTEGVSLRSLGEGTTNCSHHRFNFRHAVDALLRHGTKEGPCTCAQRLSASAEQRYRGGDGADVPNPERRRRGATKPGGQGSSREIARAQSEVLWAYEMEPVAAAYRWLMCNRSARYPKCCDSVLVYQVDRSRTLPPGLYVYKSRPSHFGCTAERPLCVVDQFNFRVQRRGPASVEEEPHCFESALPKEITLELFPGRDNFSALYVIGRAITAPTPEYGNRLFGEALALDLVSPESCEKAVACKHHLIGMRTEQACVIDLRWNSFDVMSACMKAVPKIRGMQAVVWSNHVPDPVKIESDVLAWLFGYVTVLPAAVRSVDYKNESLGVRYIIVDVDGFSGTLPEPPEGEASCFAHTYFEGDVGLAAAAIGELPEASSRMGSPRAGSPAFWYELPASLGTLKPTPFSSGSRSRRVCEPQGFRDQFRTWALGKTDGACCLAIAVQHTLYYHARDREYRLMVTHTVLDGDTSLNIYKL</sequence>
<proteinExistence type="predicted"/>
<reference evidence="2" key="1">
    <citation type="journal article" date="2017" name="Nat. Commun.">
        <title>Complete fusion of a transposon and herpesvirus created the Teratorn mobile element in medaka fish.</title>
        <authorList>
            <person name="Inoue Y."/>
            <person name="Saga T."/>
            <person name="Aikawa T."/>
            <person name="Kumagai M."/>
            <person name="Shimada A."/>
            <person name="Kawaguchi Y."/>
            <person name="Naruse K."/>
            <person name="Morishita S."/>
            <person name="Koga A."/>
            <person name="Takeda H."/>
        </authorList>
    </citation>
    <scope>NUCLEOTIDE SEQUENCE</scope>
</reference>